<name>A0A841T7K5_9BACL</name>
<feature type="domain" description="SLH" evidence="2">
    <location>
        <begin position="1"/>
        <end position="34"/>
    </location>
</feature>
<dbReference type="Proteomes" id="UP000574133">
    <property type="component" value="Unassembled WGS sequence"/>
</dbReference>
<dbReference type="EMBL" id="JACJVN010000009">
    <property type="protein sequence ID" value="MBB6676079.1"/>
    <property type="molecule type" value="Genomic_DNA"/>
</dbReference>
<dbReference type="InterPro" id="IPR001119">
    <property type="entry name" value="SLH_dom"/>
</dbReference>
<reference evidence="3 4" key="1">
    <citation type="submission" date="2020-08" db="EMBL/GenBank/DDBJ databases">
        <title>Cohnella phylogeny.</title>
        <authorList>
            <person name="Dunlap C."/>
        </authorList>
    </citation>
    <scope>NUCLEOTIDE SEQUENCE [LARGE SCALE GENOMIC DNA]</scope>
    <source>
        <strain evidence="3 4">DSM 103658</strain>
    </source>
</reference>
<organism evidence="3 4">
    <name type="scientific">Cohnella lubricantis</name>
    <dbReference type="NCBI Taxonomy" id="2163172"/>
    <lineage>
        <taxon>Bacteria</taxon>
        <taxon>Bacillati</taxon>
        <taxon>Bacillota</taxon>
        <taxon>Bacilli</taxon>
        <taxon>Bacillales</taxon>
        <taxon>Paenibacillaceae</taxon>
        <taxon>Cohnella</taxon>
    </lineage>
</organism>
<evidence type="ECO:0000313" key="3">
    <source>
        <dbReference type="EMBL" id="MBB6676079.1"/>
    </source>
</evidence>
<protein>
    <submittedName>
        <fullName evidence="3">S-layer homology domain-containing protein</fullName>
    </submittedName>
</protein>
<dbReference type="PANTHER" id="PTHR43308:SF1">
    <property type="entry name" value="OUTER MEMBRANE PROTEIN ALPHA"/>
    <property type="match status" value="1"/>
</dbReference>
<proteinExistence type="predicted"/>
<evidence type="ECO:0000259" key="2">
    <source>
        <dbReference type="PROSITE" id="PS51272"/>
    </source>
</evidence>
<dbReference type="AlphaFoldDB" id="A0A841T7K5"/>
<dbReference type="Pfam" id="PF00395">
    <property type="entry name" value="SLH"/>
    <property type="match status" value="2"/>
</dbReference>
<dbReference type="PANTHER" id="PTHR43308">
    <property type="entry name" value="OUTER MEMBRANE PROTEIN ALPHA-RELATED"/>
    <property type="match status" value="1"/>
</dbReference>
<feature type="region of interest" description="Disordered" evidence="1">
    <location>
        <begin position="164"/>
        <end position="190"/>
    </location>
</feature>
<feature type="domain" description="SLH" evidence="2">
    <location>
        <begin position="35"/>
        <end position="98"/>
    </location>
</feature>
<dbReference type="PROSITE" id="PS51272">
    <property type="entry name" value="SLH"/>
    <property type="match status" value="2"/>
</dbReference>
<evidence type="ECO:0000313" key="4">
    <source>
        <dbReference type="Proteomes" id="UP000574133"/>
    </source>
</evidence>
<dbReference type="InterPro" id="IPR051465">
    <property type="entry name" value="Cell_Envelope_Struct_Comp"/>
</dbReference>
<keyword evidence="4" id="KW-1185">Reference proteome</keyword>
<sequence length="190" mass="21010">MAGYSDGTFKPDRPLSRAELASALARAVQREEIGSAPAFTDVEAGHWASSAIAKAYRMRLMAGEPGGAFEPNRAVTFRELTIVFGRLLGSETEALSIMNGRSASIHDEQVPQDAHGVHDEHIAVSRAEFVVWMNAMLRRRPLTDAPQQWIDVSADREEYEDIQEASISHLFEPTPDGSETWGESARRKDD</sequence>
<evidence type="ECO:0000256" key="1">
    <source>
        <dbReference type="SAM" id="MobiDB-lite"/>
    </source>
</evidence>
<gene>
    <name evidence="3" type="ORF">H4Q31_01920</name>
</gene>
<comment type="caution">
    <text evidence="3">The sequence shown here is derived from an EMBL/GenBank/DDBJ whole genome shotgun (WGS) entry which is preliminary data.</text>
</comment>
<accession>A0A841T7K5</accession>
<dbReference type="RefSeq" id="WP_185177416.1">
    <property type="nucleotide sequence ID" value="NZ_CBCSEP010000012.1"/>
</dbReference>